<dbReference type="InterPro" id="IPR006059">
    <property type="entry name" value="SBP"/>
</dbReference>
<dbReference type="Gene3D" id="3.40.190.10">
    <property type="entry name" value="Periplasmic binding protein-like II"/>
    <property type="match status" value="2"/>
</dbReference>
<comment type="caution">
    <text evidence="4">The sequence shown here is derived from an EMBL/GenBank/DDBJ whole genome shotgun (WGS) entry which is preliminary data.</text>
</comment>
<dbReference type="PANTHER" id="PTHR30061:SF50">
    <property type="entry name" value="MALTOSE_MALTODEXTRIN-BINDING PERIPLASMIC PROTEIN"/>
    <property type="match status" value="1"/>
</dbReference>
<evidence type="ECO:0000256" key="1">
    <source>
        <dbReference type="ARBA" id="ARBA00008520"/>
    </source>
</evidence>
<dbReference type="PANTHER" id="PTHR30061">
    <property type="entry name" value="MALTOSE-BINDING PERIPLASMIC PROTEIN"/>
    <property type="match status" value="1"/>
</dbReference>
<reference evidence="4" key="1">
    <citation type="submission" date="2014-05" db="EMBL/GenBank/DDBJ databases">
        <title>Key roles for freshwater Actinobacteria revealed by deep metagenomic sequencing.</title>
        <authorList>
            <person name="Ghai R."/>
            <person name="Mizuno C.M."/>
            <person name="Picazo A."/>
            <person name="Camacho A."/>
            <person name="Rodriguez-Valera F."/>
        </authorList>
    </citation>
    <scope>NUCLEOTIDE SEQUENCE</scope>
</reference>
<name>A0A094QRR5_9ZZZZ</name>
<dbReference type="GO" id="GO:0055052">
    <property type="term" value="C:ATP-binding cassette (ABC) transporter complex, substrate-binding subunit-containing"/>
    <property type="evidence" value="ECO:0007669"/>
    <property type="project" value="TreeGrafter"/>
</dbReference>
<dbReference type="GO" id="GO:0015768">
    <property type="term" value="P:maltose transport"/>
    <property type="evidence" value="ECO:0007669"/>
    <property type="project" value="TreeGrafter"/>
</dbReference>
<keyword evidence="2" id="KW-0813">Transport</keyword>
<dbReference type="Pfam" id="PF13416">
    <property type="entry name" value="SBP_bac_8"/>
    <property type="match status" value="1"/>
</dbReference>
<sequence length="422" mass="44251">MILRKRSLATALVLAVAASGAIVAPSFAAVNPAKTVTIWVGVADATKDQQTPIIKEWAKSQGLTINVVYNKGRADFIKAVPEGKGPDLMVGAHDWTGQLVSSGTVAPIVVGSLNTKFSKAMKSGFTINGKLYGMPIYTENIALVYNKSKAKDPKGMSWEQLLASSRGVTLPFTRGGTGNDPYHMSPIATSFGISMFTRNSSGWTTTVGYTGSGADKYAAWLATNGPKFVDGGWDQMVCNIQNGGYGITGPWIMGSLKSKSSTKLILPDGTKQDCTGAAMSADEIGVASFPSAGGKTPHQFSGQYGYWQSVKVAGAKNAVNVGKVLRFVGSADFQGEFANIKGAERIPANADALSKLDDKQLAAFGAAGQNAYPMPSYSFMDTVWTKIGAAEKALAEGKVASGDISGYMDKAMKALQSTIDAA</sequence>
<dbReference type="GO" id="GO:1901982">
    <property type="term" value="F:maltose binding"/>
    <property type="evidence" value="ECO:0007669"/>
    <property type="project" value="TreeGrafter"/>
</dbReference>
<evidence type="ECO:0000256" key="2">
    <source>
        <dbReference type="ARBA" id="ARBA00022448"/>
    </source>
</evidence>
<protein>
    <recommendedName>
        <fullName evidence="5">Sugar ABC transporter substrate-binding protein</fullName>
    </recommendedName>
</protein>
<accession>A0A094QRR5</accession>
<dbReference type="SUPFAM" id="SSF53850">
    <property type="entry name" value="Periplasmic binding protein-like II"/>
    <property type="match status" value="1"/>
</dbReference>
<dbReference type="GO" id="GO:0042956">
    <property type="term" value="P:maltodextrin transmembrane transport"/>
    <property type="evidence" value="ECO:0007669"/>
    <property type="project" value="TreeGrafter"/>
</dbReference>
<comment type="similarity">
    <text evidence="1">Belongs to the bacterial solute-binding protein 1 family.</text>
</comment>
<evidence type="ECO:0000256" key="3">
    <source>
        <dbReference type="ARBA" id="ARBA00022729"/>
    </source>
</evidence>
<evidence type="ECO:0000313" key="4">
    <source>
        <dbReference type="EMBL" id="KGA17361.1"/>
    </source>
</evidence>
<organism evidence="4">
    <name type="scientific">freshwater metagenome</name>
    <dbReference type="NCBI Taxonomy" id="449393"/>
    <lineage>
        <taxon>unclassified sequences</taxon>
        <taxon>metagenomes</taxon>
        <taxon>ecological metagenomes</taxon>
    </lineage>
</organism>
<keyword evidence="3" id="KW-0732">Signal</keyword>
<evidence type="ECO:0008006" key="5">
    <source>
        <dbReference type="Google" id="ProtNLM"/>
    </source>
</evidence>
<dbReference type="EMBL" id="JNSK01000044">
    <property type="protein sequence ID" value="KGA17361.1"/>
    <property type="molecule type" value="Genomic_DNA"/>
</dbReference>
<gene>
    <name evidence="4" type="ORF">GM50_11840</name>
</gene>
<dbReference type="AlphaFoldDB" id="A0A094QRR5"/>
<proteinExistence type="inferred from homology"/>